<reference evidence="2" key="2">
    <citation type="submission" date="2020-11" db="EMBL/GenBank/DDBJ databases">
        <authorList>
            <person name="McCartney M.A."/>
            <person name="Auch B."/>
            <person name="Kono T."/>
            <person name="Mallez S."/>
            <person name="Becker A."/>
            <person name="Gohl D.M."/>
            <person name="Silverstein K.A.T."/>
            <person name="Koren S."/>
            <person name="Bechman K.B."/>
            <person name="Herman A."/>
            <person name="Abrahante J.E."/>
            <person name="Garbe J."/>
        </authorList>
    </citation>
    <scope>NUCLEOTIDE SEQUENCE</scope>
    <source>
        <strain evidence="2">Duluth1</strain>
        <tissue evidence="2">Whole animal</tissue>
    </source>
</reference>
<comment type="caution">
    <text evidence="2">The sequence shown here is derived from an EMBL/GenBank/DDBJ whole genome shotgun (WGS) entry which is preliminary data.</text>
</comment>
<feature type="compositionally biased region" description="Polar residues" evidence="1">
    <location>
        <begin position="1"/>
        <end position="22"/>
    </location>
</feature>
<evidence type="ECO:0000256" key="1">
    <source>
        <dbReference type="SAM" id="MobiDB-lite"/>
    </source>
</evidence>
<proteinExistence type="predicted"/>
<sequence length="58" mass="6172">MLAEPSETSAVTLRPSSVSSVGQIPKPGPKVNIPLGPEEFDYMIEKMKKDAGLTAVQT</sequence>
<name>A0A9D4GUU1_DREPO</name>
<dbReference type="AlphaFoldDB" id="A0A9D4GUU1"/>
<organism evidence="2 3">
    <name type="scientific">Dreissena polymorpha</name>
    <name type="common">Zebra mussel</name>
    <name type="synonym">Mytilus polymorpha</name>
    <dbReference type="NCBI Taxonomy" id="45954"/>
    <lineage>
        <taxon>Eukaryota</taxon>
        <taxon>Metazoa</taxon>
        <taxon>Spiralia</taxon>
        <taxon>Lophotrochozoa</taxon>
        <taxon>Mollusca</taxon>
        <taxon>Bivalvia</taxon>
        <taxon>Autobranchia</taxon>
        <taxon>Heteroconchia</taxon>
        <taxon>Euheterodonta</taxon>
        <taxon>Imparidentia</taxon>
        <taxon>Neoheterodontei</taxon>
        <taxon>Myida</taxon>
        <taxon>Dreissenoidea</taxon>
        <taxon>Dreissenidae</taxon>
        <taxon>Dreissena</taxon>
    </lineage>
</organism>
<evidence type="ECO:0000313" key="3">
    <source>
        <dbReference type="Proteomes" id="UP000828390"/>
    </source>
</evidence>
<reference evidence="2" key="1">
    <citation type="journal article" date="2019" name="bioRxiv">
        <title>The Genome of the Zebra Mussel, Dreissena polymorpha: A Resource for Invasive Species Research.</title>
        <authorList>
            <person name="McCartney M.A."/>
            <person name="Auch B."/>
            <person name="Kono T."/>
            <person name="Mallez S."/>
            <person name="Zhang Y."/>
            <person name="Obille A."/>
            <person name="Becker A."/>
            <person name="Abrahante J.E."/>
            <person name="Garbe J."/>
            <person name="Badalamenti J.P."/>
            <person name="Herman A."/>
            <person name="Mangelson H."/>
            <person name="Liachko I."/>
            <person name="Sullivan S."/>
            <person name="Sone E.D."/>
            <person name="Koren S."/>
            <person name="Silverstein K.A.T."/>
            <person name="Beckman K.B."/>
            <person name="Gohl D.M."/>
        </authorList>
    </citation>
    <scope>NUCLEOTIDE SEQUENCE</scope>
    <source>
        <strain evidence="2">Duluth1</strain>
        <tissue evidence="2">Whole animal</tissue>
    </source>
</reference>
<keyword evidence="3" id="KW-1185">Reference proteome</keyword>
<feature type="region of interest" description="Disordered" evidence="1">
    <location>
        <begin position="1"/>
        <end position="35"/>
    </location>
</feature>
<accession>A0A9D4GUU1</accession>
<evidence type="ECO:0000313" key="2">
    <source>
        <dbReference type="EMBL" id="KAH3823854.1"/>
    </source>
</evidence>
<dbReference type="EMBL" id="JAIWYP010000005">
    <property type="protein sequence ID" value="KAH3823854.1"/>
    <property type="molecule type" value="Genomic_DNA"/>
</dbReference>
<dbReference type="Proteomes" id="UP000828390">
    <property type="component" value="Unassembled WGS sequence"/>
</dbReference>
<gene>
    <name evidence="2" type="ORF">DPMN_125677</name>
</gene>
<protein>
    <submittedName>
        <fullName evidence="2">Uncharacterized protein</fullName>
    </submittedName>
</protein>